<keyword evidence="3" id="KW-0472">Membrane</keyword>
<sequence>MSVQEYLEKHLLSRKIEEAVNAAVRAKAPDPVLFISTHMRRAAPAVITSVRARQILDGRGEPAVEVALHTNKAVHRASAAAADAPEGAAASSTRDAEKRKLLARAVADAVRVINDKVSEALVGMDPQQQAQIDQAIIDLDKAHHKAEIGMKAMLAVSIAACKAGAAEKEVPLYKHIADLVGKSTSTLPVPAITVINGGTHGGNRLPIQEIMILPVGAKSFEEAMQVGSETYHHLKDIILEKYGSDSCNIGDDGGFTPNISSISEGLDLVIAAIDRAGYNGRIKLAIDVAATDFCIGKKYDLEFKFAEKSRQDFKTADDMIEIYSQLCSGMTCAWIDIFSVHILILFMMLIFPFLYTLEYPLVSIEQPFDKDDWEHSKKFTTLELCQVVGDDLLMSDPERIMRAVNEYTCNALVLKANQVGTVTEAIEVVKQAKDAHWGVMVSHRSGDTDDSFIADLAVGAAAGQIKAGAPCRGECLTKYNQLLRIEEELGSDGVYVGENWRTSAGTS</sequence>
<dbReference type="PANTHER" id="PTHR11902">
    <property type="entry name" value="ENOLASE"/>
    <property type="match status" value="1"/>
</dbReference>
<dbReference type="CDD" id="cd03313">
    <property type="entry name" value="enolase"/>
    <property type="match status" value="1"/>
</dbReference>
<evidence type="ECO:0000313" key="7">
    <source>
        <dbReference type="Proteomes" id="UP000729402"/>
    </source>
</evidence>
<dbReference type="GO" id="GO:0006096">
    <property type="term" value="P:glycolytic process"/>
    <property type="evidence" value="ECO:0007669"/>
    <property type="project" value="InterPro"/>
</dbReference>
<evidence type="ECO:0000256" key="3">
    <source>
        <dbReference type="SAM" id="Phobius"/>
    </source>
</evidence>
<feature type="domain" description="Enolase N-terminal" evidence="5">
    <location>
        <begin position="47"/>
        <end position="176"/>
    </location>
</feature>
<dbReference type="EMBL" id="JAAALK010000283">
    <property type="protein sequence ID" value="KAG8074383.1"/>
    <property type="molecule type" value="Genomic_DNA"/>
</dbReference>
<dbReference type="Pfam" id="PF03952">
    <property type="entry name" value="Enolase_N"/>
    <property type="match status" value="1"/>
</dbReference>
<dbReference type="HAMAP" id="MF_00318">
    <property type="entry name" value="Enolase"/>
    <property type="match status" value="1"/>
</dbReference>
<comment type="caution">
    <text evidence="6">The sequence shown here is derived from an EMBL/GenBank/DDBJ whole genome shotgun (WGS) entry which is preliminary data.</text>
</comment>
<accession>A0A8J5SK98</accession>
<keyword evidence="2" id="KW-0460">Magnesium</keyword>
<evidence type="ECO:0000256" key="1">
    <source>
        <dbReference type="ARBA" id="ARBA00001946"/>
    </source>
</evidence>
<dbReference type="SMART" id="SM01193">
    <property type="entry name" value="Enolase_N"/>
    <property type="match status" value="1"/>
</dbReference>
<name>A0A8J5SK98_ZIZPA</name>
<dbReference type="InterPro" id="IPR020809">
    <property type="entry name" value="Enolase_CS"/>
</dbReference>
<comment type="cofactor">
    <cofactor evidence="1">
        <name>Mg(2+)</name>
        <dbReference type="ChEBI" id="CHEBI:18420"/>
    </cofactor>
</comment>
<evidence type="ECO:0000259" key="5">
    <source>
        <dbReference type="SMART" id="SM01193"/>
    </source>
</evidence>
<dbReference type="Pfam" id="PF00113">
    <property type="entry name" value="Enolase_C"/>
    <property type="match status" value="2"/>
</dbReference>
<feature type="domain" description="Enolase C-terminal TIM barrel" evidence="4">
    <location>
        <begin position="184"/>
        <end position="503"/>
    </location>
</feature>
<dbReference type="Proteomes" id="UP000729402">
    <property type="component" value="Unassembled WGS sequence"/>
</dbReference>
<organism evidence="6 7">
    <name type="scientific">Zizania palustris</name>
    <name type="common">Northern wild rice</name>
    <dbReference type="NCBI Taxonomy" id="103762"/>
    <lineage>
        <taxon>Eukaryota</taxon>
        <taxon>Viridiplantae</taxon>
        <taxon>Streptophyta</taxon>
        <taxon>Embryophyta</taxon>
        <taxon>Tracheophyta</taxon>
        <taxon>Spermatophyta</taxon>
        <taxon>Magnoliopsida</taxon>
        <taxon>Liliopsida</taxon>
        <taxon>Poales</taxon>
        <taxon>Poaceae</taxon>
        <taxon>BOP clade</taxon>
        <taxon>Oryzoideae</taxon>
        <taxon>Oryzeae</taxon>
        <taxon>Zizaniinae</taxon>
        <taxon>Zizania</taxon>
    </lineage>
</organism>
<reference evidence="6" key="2">
    <citation type="submission" date="2021-02" db="EMBL/GenBank/DDBJ databases">
        <authorList>
            <person name="Kimball J.A."/>
            <person name="Haas M.W."/>
            <person name="Macchietto M."/>
            <person name="Kono T."/>
            <person name="Duquette J."/>
            <person name="Shao M."/>
        </authorList>
    </citation>
    <scope>NUCLEOTIDE SEQUENCE</scope>
    <source>
        <tissue evidence="6">Fresh leaf tissue</tissue>
    </source>
</reference>
<keyword evidence="7" id="KW-1185">Reference proteome</keyword>
<dbReference type="SMART" id="SM01192">
    <property type="entry name" value="Enolase_C"/>
    <property type="match status" value="1"/>
</dbReference>
<dbReference type="GO" id="GO:0000287">
    <property type="term" value="F:magnesium ion binding"/>
    <property type="evidence" value="ECO:0007669"/>
    <property type="project" value="InterPro"/>
</dbReference>
<gene>
    <name evidence="6" type="ORF">GUJ93_ZPchr0006g42486</name>
</gene>
<dbReference type="GO" id="GO:0004634">
    <property type="term" value="F:phosphopyruvate hydratase activity"/>
    <property type="evidence" value="ECO:0007669"/>
    <property type="project" value="InterPro"/>
</dbReference>
<protein>
    <recommendedName>
        <fullName evidence="8">Phosphopyruvate hydratase</fullName>
    </recommendedName>
</protein>
<dbReference type="OrthoDB" id="1739814at2759"/>
<keyword evidence="3" id="KW-1133">Transmembrane helix</keyword>
<dbReference type="InterPro" id="IPR000941">
    <property type="entry name" value="Enolase"/>
</dbReference>
<dbReference type="CDD" id="cd22962">
    <property type="entry name" value="DD_AtENO3-like"/>
    <property type="match status" value="1"/>
</dbReference>
<keyword evidence="3" id="KW-0812">Transmembrane</keyword>
<reference evidence="6" key="1">
    <citation type="journal article" date="2021" name="bioRxiv">
        <title>Whole Genome Assembly and Annotation of Northern Wild Rice, Zizania palustris L., Supports a Whole Genome Duplication in the Zizania Genus.</title>
        <authorList>
            <person name="Haas M."/>
            <person name="Kono T."/>
            <person name="Macchietto M."/>
            <person name="Millas R."/>
            <person name="McGilp L."/>
            <person name="Shao M."/>
            <person name="Duquette J."/>
            <person name="Hirsch C.N."/>
            <person name="Kimball J."/>
        </authorList>
    </citation>
    <scope>NUCLEOTIDE SEQUENCE</scope>
    <source>
        <tissue evidence="6">Fresh leaf tissue</tissue>
    </source>
</reference>
<dbReference type="PROSITE" id="PS00164">
    <property type="entry name" value="ENOLASE"/>
    <property type="match status" value="1"/>
</dbReference>
<proteinExistence type="inferred from homology"/>
<evidence type="ECO:0000256" key="2">
    <source>
        <dbReference type="ARBA" id="ARBA00022842"/>
    </source>
</evidence>
<evidence type="ECO:0008006" key="8">
    <source>
        <dbReference type="Google" id="ProtNLM"/>
    </source>
</evidence>
<dbReference type="GO" id="GO:0000015">
    <property type="term" value="C:phosphopyruvate hydratase complex"/>
    <property type="evidence" value="ECO:0007669"/>
    <property type="project" value="InterPro"/>
</dbReference>
<dbReference type="InterPro" id="IPR020811">
    <property type="entry name" value="Enolase_N"/>
</dbReference>
<dbReference type="PANTHER" id="PTHR11902:SF56">
    <property type="entry name" value="CYTOSOLIC ENOLASE 3"/>
    <property type="match status" value="1"/>
</dbReference>
<dbReference type="AlphaFoldDB" id="A0A8J5SK98"/>
<feature type="transmembrane region" description="Helical" evidence="3">
    <location>
        <begin position="333"/>
        <end position="355"/>
    </location>
</feature>
<evidence type="ECO:0000313" key="6">
    <source>
        <dbReference type="EMBL" id="KAG8074383.1"/>
    </source>
</evidence>
<evidence type="ECO:0000259" key="4">
    <source>
        <dbReference type="SMART" id="SM01192"/>
    </source>
</evidence>
<dbReference type="InterPro" id="IPR020810">
    <property type="entry name" value="Enolase_C"/>
</dbReference>